<accession>A0A9P7B2Q1</accession>
<dbReference type="InterPro" id="IPR032710">
    <property type="entry name" value="NTF2-like_dom_sf"/>
</dbReference>
<dbReference type="Proteomes" id="UP000777482">
    <property type="component" value="Unassembled WGS sequence"/>
</dbReference>
<protein>
    <submittedName>
        <fullName evidence="2">Uncharacterized protein</fullName>
    </submittedName>
</protein>
<feature type="compositionally biased region" description="Polar residues" evidence="1">
    <location>
        <begin position="155"/>
        <end position="178"/>
    </location>
</feature>
<evidence type="ECO:0000313" key="3">
    <source>
        <dbReference type="Proteomes" id="UP000777482"/>
    </source>
</evidence>
<feature type="region of interest" description="Disordered" evidence="1">
    <location>
        <begin position="144"/>
        <end position="201"/>
    </location>
</feature>
<keyword evidence="3" id="KW-1185">Reference proteome</keyword>
<dbReference type="SUPFAM" id="SSF54427">
    <property type="entry name" value="NTF2-like"/>
    <property type="match status" value="1"/>
</dbReference>
<sequence>MSLLESRRRVVPSLWDRVFKEQWDDVEKMLAPGFTFEVMPDVYRPLFSGLPRTGVFDPSETIDYLKQVRDKMLAEPKSMNVTDQSMGENSLQTRFVTSGIDKDGKPYDIKHSLFLEFDNKDSDKIKRGVEYLESDSMNMHLKREEGKDWQPLQGAAQTSVEGHQQAQVEGAKQSDTTLGANQEGGAAPAAASQSQGKTQSS</sequence>
<comment type="caution">
    <text evidence="2">The sequence shown here is derived from an EMBL/GenBank/DDBJ whole genome shotgun (WGS) entry which is preliminary data.</text>
</comment>
<dbReference type="AlphaFoldDB" id="A0A9P7B2Q1"/>
<name>A0A9P7B2Q1_RHOMI</name>
<evidence type="ECO:0000313" key="2">
    <source>
        <dbReference type="EMBL" id="KAG0655199.1"/>
    </source>
</evidence>
<gene>
    <name evidence="2" type="ORF">C6P46_001125</name>
</gene>
<organism evidence="2 3">
    <name type="scientific">Rhodotorula mucilaginosa</name>
    <name type="common">Yeast</name>
    <name type="synonym">Rhodotorula rubra</name>
    <dbReference type="NCBI Taxonomy" id="5537"/>
    <lineage>
        <taxon>Eukaryota</taxon>
        <taxon>Fungi</taxon>
        <taxon>Dikarya</taxon>
        <taxon>Basidiomycota</taxon>
        <taxon>Pucciniomycotina</taxon>
        <taxon>Microbotryomycetes</taxon>
        <taxon>Sporidiobolales</taxon>
        <taxon>Sporidiobolaceae</taxon>
        <taxon>Rhodotorula</taxon>
    </lineage>
</organism>
<reference evidence="2 3" key="1">
    <citation type="submission" date="2020-11" db="EMBL/GenBank/DDBJ databases">
        <title>Kefir isolates.</title>
        <authorList>
            <person name="Marcisauskas S."/>
            <person name="Kim Y."/>
            <person name="Blasche S."/>
        </authorList>
    </citation>
    <scope>NUCLEOTIDE SEQUENCE [LARGE SCALE GENOMIC DNA]</scope>
    <source>
        <strain evidence="2 3">KR</strain>
    </source>
</reference>
<dbReference type="EMBL" id="PUHQ01000127">
    <property type="protein sequence ID" value="KAG0655199.1"/>
    <property type="molecule type" value="Genomic_DNA"/>
</dbReference>
<proteinExistence type="predicted"/>
<evidence type="ECO:0000256" key="1">
    <source>
        <dbReference type="SAM" id="MobiDB-lite"/>
    </source>
</evidence>
<feature type="compositionally biased region" description="Low complexity" evidence="1">
    <location>
        <begin position="179"/>
        <end position="201"/>
    </location>
</feature>
<dbReference type="OrthoDB" id="2523803at2759"/>